<feature type="region of interest" description="Disordered" evidence="1">
    <location>
        <begin position="219"/>
        <end position="243"/>
    </location>
</feature>
<dbReference type="GO" id="GO:0006270">
    <property type="term" value="P:DNA replication initiation"/>
    <property type="evidence" value="ECO:0007669"/>
    <property type="project" value="InterPro"/>
</dbReference>
<keyword evidence="4" id="KW-1185">Reference proteome</keyword>
<feature type="compositionally biased region" description="Polar residues" evidence="1">
    <location>
        <begin position="1"/>
        <end position="12"/>
    </location>
</feature>
<gene>
    <name evidence="3" type="ORF">CDV31_005892</name>
</gene>
<comment type="caution">
    <text evidence="3">The sequence shown here is derived from an EMBL/GenBank/DDBJ whole genome shotgun (WGS) entry which is preliminary data.</text>
</comment>
<sequence>MSSSALVGTDASSRPPRSRILTPSSEGSSNLKDELRSPGQRKRKRADSVTMEHLLKPSIALKPHPPNLHIQPRVLHPLMVLPRQHLPLSCIDIHASNIDLSSHRFYEAHVKILDLESRMGSVPVVLLARKESSRAVYALERQQNGLYVVFRLGTWVDLEELAKDASAVCQERLRPPVKLESQGQAASSAITTPQLHKDQKMKRAAIEAIQSLVRKRPRSQSVSTLAESERHDGKSDAVVPVETKLPSPVLMKEDLAATPTDSTKQAVPSVSINPEEPPPQQTADEIFDALRAQYFDALYKSMGSLAYFAKGPLSRARSAFHLDLESSLDMGDLIEFLKGLVLTTVQIDKKYRDTIPELITKFKTAIDSSDEGRKKKRRPKKMKIGKTGLYPHEDEHLRKWWATNKPELKEDEFEVPMQQIKSLTSMLRTRETQLQMILILEILALTPLKPAEDAEDSQLPALPGATESQNDMAPPAAKKRNKHNLPVLVDVHADRLTIWQSTASDEQLLLEDSQVTQAMDGQSQQKTSSEPLKDFCVDIIVPFFSHRLPELCDSINRKLGGPVIVKPSKSRSLKRSSSKRDQRPGAVTKRPTPGKPTRTLQRALSTEQQSRRSVSRGPSNAIALMRSATSTSLPGIKREASDSSLIKSALKAEPDLLNRRAGSLSRSSSLSNLQDARASKKAQVEAQLKDAISSLRKPNREVVGKALAEAAERQATVSLSAKKVRKPTRSSLGASVVKATPANNRFRDVFASKSENVGVPLIGSEEVIPPSSMPSMIPSTGLRAGHRDAFRRSPTPDLERIGDTPTKGGSNFLRRPAKEDDVLPFPPSSPLIERRPMSAANLFAPREQKRSVGFTPSRDEGILATPVKATSKSINNVEDQNIAPAKPVSIYQQLGWDDDMDDLISCCSWFYKYGRQVSNIDVLIGSQIHHTNCFQAHDALLQSKELKLDNVASAWWKRSNSSIGAEAYHIGRVDKGILLQCMQHILISDGVSKVLLATSSASH</sequence>
<dbReference type="InterPro" id="IPR042511">
    <property type="entry name" value="Sld3"/>
</dbReference>
<dbReference type="Pfam" id="PF08639">
    <property type="entry name" value="Sld3_STD"/>
    <property type="match status" value="1"/>
</dbReference>
<feature type="compositionally biased region" description="Basic residues" evidence="1">
    <location>
        <begin position="568"/>
        <end position="577"/>
    </location>
</feature>
<feature type="compositionally biased region" description="Low complexity" evidence="1">
    <location>
        <begin position="588"/>
        <end position="599"/>
    </location>
</feature>
<proteinExistence type="predicted"/>
<reference evidence="3 4" key="1">
    <citation type="submission" date="2017-06" db="EMBL/GenBank/DDBJ databases">
        <title>Cmopartive genomic analysis of Ambrosia Fusariam Clade fungi.</title>
        <authorList>
            <person name="Stajich J.E."/>
            <person name="Carrillo J."/>
            <person name="Kijimoto T."/>
            <person name="Eskalen A."/>
            <person name="O'Donnell K."/>
            <person name="Kasson M."/>
        </authorList>
    </citation>
    <scope>NUCLEOTIDE SEQUENCE [LARGE SCALE GENOMIC DNA]</scope>
    <source>
        <strain evidence="3 4">NRRL 20438</strain>
    </source>
</reference>
<feature type="region of interest" description="Disordered" evidence="1">
    <location>
        <begin position="1"/>
        <end position="48"/>
    </location>
</feature>
<feature type="compositionally biased region" description="Polar residues" evidence="1">
    <location>
        <begin position="21"/>
        <end position="30"/>
    </location>
</feature>
<evidence type="ECO:0000313" key="3">
    <source>
        <dbReference type="EMBL" id="RSM13472.1"/>
    </source>
</evidence>
<feature type="region of interest" description="Disordered" evidence="1">
    <location>
        <begin position="454"/>
        <end position="483"/>
    </location>
</feature>
<dbReference type="PANTHER" id="PTHR28067">
    <property type="entry name" value="DNA REPLICATION REGULATOR SLD3"/>
    <property type="match status" value="1"/>
</dbReference>
<feature type="region of interest" description="Disordered" evidence="1">
    <location>
        <begin position="256"/>
        <end position="281"/>
    </location>
</feature>
<dbReference type="EMBL" id="NIZV01000063">
    <property type="protein sequence ID" value="RSM13472.1"/>
    <property type="molecule type" value="Genomic_DNA"/>
</dbReference>
<dbReference type="GO" id="GO:0031261">
    <property type="term" value="C:DNA replication preinitiation complex"/>
    <property type="evidence" value="ECO:0007669"/>
    <property type="project" value="TreeGrafter"/>
</dbReference>
<evidence type="ECO:0000313" key="4">
    <source>
        <dbReference type="Proteomes" id="UP000288429"/>
    </source>
</evidence>
<feature type="region of interest" description="Disordered" evidence="1">
    <location>
        <begin position="791"/>
        <end position="830"/>
    </location>
</feature>
<accession>A0A428UGU8</accession>
<feature type="compositionally biased region" description="Polar residues" evidence="1">
    <location>
        <begin position="259"/>
        <end position="272"/>
    </location>
</feature>
<feature type="domain" description="DNA replication regulator Sld3 C-terminal" evidence="2">
    <location>
        <begin position="285"/>
        <end position="807"/>
    </location>
</feature>
<evidence type="ECO:0000259" key="2">
    <source>
        <dbReference type="Pfam" id="PF08639"/>
    </source>
</evidence>
<protein>
    <recommendedName>
        <fullName evidence="2">DNA replication regulator Sld3 C-terminal domain-containing protein</fullName>
    </recommendedName>
</protein>
<name>A0A428UGU8_9HYPO</name>
<dbReference type="PANTHER" id="PTHR28067:SF1">
    <property type="entry name" value="DNA REPLICATION REGULATOR SLD3"/>
    <property type="match status" value="1"/>
</dbReference>
<feature type="compositionally biased region" description="Polar residues" evidence="1">
    <location>
        <begin position="600"/>
        <end position="618"/>
    </location>
</feature>
<evidence type="ECO:0000256" key="1">
    <source>
        <dbReference type="SAM" id="MobiDB-lite"/>
    </source>
</evidence>
<dbReference type="Proteomes" id="UP000288429">
    <property type="component" value="Unassembled WGS sequence"/>
</dbReference>
<dbReference type="Gene3D" id="1.20.58.2130">
    <property type="match status" value="1"/>
</dbReference>
<organism evidence="3 4">
    <name type="scientific">Fusarium ambrosium</name>
    <dbReference type="NCBI Taxonomy" id="131363"/>
    <lineage>
        <taxon>Eukaryota</taxon>
        <taxon>Fungi</taxon>
        <taxon>Dikarya</taxon>
        <taxon>Ascomycota</taxon>
        <taxon>Pezizomycotina</taxon>
        <taxon>Sordariomycetes</taxon>
        <taxon>Hypocreomycetidae</taxon>
        <taxon>Hypocreales</taxon>
        <taxon>Nectriaceae</taxon>
        <taxon>Fusarium</taxon>
        <taxon>Fusarium solani species complex</taxon>
    </lineage>
</organism>
<dbReference type="InterPro" id="IPR013948">
    <property type="entry name" value="DNA_replication_reg_Sld3_C"/>
</dbReference>
<dbReference type="AlphaFoldDB" id="A0A428UGU8"/>
<feature type="region of interest" description="Disordered" evidence="1">
    <location>
        <begin position="560"/>
        <end position="620"/>
    </location>
</feature>